<feature type="compositionally biased region" description="Polar residues" evidence="1">
    <location>
        <begin position="114"/>
        <end position="126"/>
    </location>
</feature>
<evidence type="ECO:0000313" key="2">
    <source>
        <dbReference type="EMBL" id="MCL7045884.1"/>
    </source>
</evidence>
<feature type="region of interest" description="Disordered" evidence="1">
    <location>
        <begin position="107"/>
        <end position="126"/>
    </location>
</feature>
<evidence type="ECO:0000313" key="3">
    <source>
        <dbReference type="Proteomes" id="UP001177140"/>
    </source>
</evidence>
<organism evidence="2 3">
    <name type="scientific">Papaver nudicaule</name>
    <name type="common">Iceland poppy</name>
    <dbReference type="NCBI Taxonomy" id="74823"/>
    <lineage>
        <taxon>Eukaryota</taxon>
        <taxon>Viridiplantae</taxon>
        <taxon>Streptophyta</taxon>
        <taxon>Embryophyta</taxon>
        <taxon>Tracheophyta</taxon>
        <taxon>Spermatophyta</taxon>
        <taxon>Magnoliopsida</taxon>
        <taxon>Ranunculales</taxon>
        <taxon>Papaveraceae</taxon>
        <taxon>Papaveroideae</taxon>
        <taxon>Papaver</taxon>
    </lineage>
</organism>
<comment type="caution">
    <text evidence="2">The sequence shown here is derived from an EMBL/GenBank/DDBJ whole genome shotgun (WGS) entry which is preliminary data.</text>
</comment>
<dbReference type="AlphaFoldDB" id="A0AA42AZR6"/>
<keyword evidence="3" id="KW-1185">Reference proteome</keyword>
<accession>A0AA42AZR6</accession>
<dbReference type="Proteomes" id="UP001177140">
    <property type="component" value="Unassembled WGS sequence"/>
</dbReference>
<evidence type="ECO:0000256" key="1">
    <source>
        <dbReference type="SAM" id="MobiDB-lite"/>
    </source>
</evidence>
<reference evidence="2" key="1">
    <citation type="submission" date="2022-03" db="EMBL/GenBank/DDBJ databases">
        <title>A functionally conserved STORR gene fusion in Papaver species that diverged 16.8 million years ago.</title>
        <authorList>
            <person name="Catania T."/>
        </authorList>
    </citation>
    <scope>NUCLEOTIDE SEQUENCE</scope>
    <source>
        <strain evidence="2">S-191538</strain>
    </source>
</reference>
<proteinExistence type="predicted"/>
<dbReference type="EMBL" id="JAJJMA010274988">
    <property type="protein sequence ID" value="MCL7045884.1"/>
    <property type="molecule type" value="Genomic_DNA"/>
</dbReference>
<name>A0AA42AZR6_PAPNU</name>
<dbReference type="PANTHER" id="PTHR33168">
    <property type="entry name" value="STRESS INDUCED PROTEIN-RELATED"/>
    <property type="match status" value="1"/>
</dbReference>
<gene>
    <name evidence="2" type="ORF">MKW94_015640</name>
</gene>
<sequence length="126" mass="13956">MGNSSPREGEDNSFSCLGCLRLKLPWSKDRGNTTGITRHTSSDSSNVFSSNLESVFMIKPKQRKPKGGYKYDPLSYSQNFDDGGNWDDNNHDVEDYSHRGFSSRYALHGGGSSSHGMATSKQARVQ</sequence>
<protein>
    <submittedName>
        <fullName evidence="2">Uncharacterized protein</fullName>
    </submittedName>
</protein>